<dbReference type="EMBL" id="CP046904">
    <property type="protein sequence ID" value="QGZ38486.1"/>
    <property type="molecule type" value="Genomic_DNA"/>
</dbReference>
<dbReference type="Proteomes" id="UP000437862">
    <property type="component" value="Chromosome"/>
</dbReference>
<dbReference type="OrthoDB" id="8758303at2"/>
<dbReference type="RefSeq" id="WP_145873609.1">
    <property type="nucleotide sequence ID" value="NZ_CP046904.1"/>
</dbReference>
<dbReference type="EMBL" id="VLKW01000002">
    <property type="protein sequence ID" value="TWI49960.1"/>
    <property type="molecule type" value="Genomic_DNA"/>
</dbReference>
<evidence type="ECO:0000313" key="3">
    <source>
        <dbReference type="Proteomes" id="UP000315112"/>
    </source>
</evidence>
<evidence type="ECO:0000313" key="1">
    <source>
        <dbReference type="EMBL" id="QGZ38486.1"/>
    </source>
</evidence>
<gene>
    <name evidence="1" type="ORF">GO485_05075</name>
    <name evidence="2" type="ORF">IP92_01184</name>
</gene>
<dbReference type="Proteomes" id="UP000315112">
    <property type="component" value="Unassembled WGS sequence"/>
</dbReference>
<reference evidence="1 4" key="3">
    <citation type="submission" date="2019-12" db="EMBL/GenBank/DDBJ databases">
        <title>Draft Genome Sequences of Six Type Strains of the Genus Massilia.</title>
        <authorList>
            <person name="Miess H."/>
            <person name="Frediansyah A."/>
            <person name="Goeker M."/>
            <person name="Gross H."/>
        </authorList>
    </citation>
    <scope>NUCLEOTIDE SEQUENCE [LARGE SCALE GENOMIC DNA]</scope>
    <source>
        <strain evidence="1 4">DSM 26639</strain>
    </source>
</reference>
<keyword evidence="4" id="KW-1185">Reference proteome</keyword>
<name>A0A562Q0J3_9BURK</name>
<protein>
    <submittedName>
        <fullName evidence="2">Uncharacterized protein</fullName>
    </submittedName>
</protein>
<organism evidence="2 3">
    <name type="scientific">Pseudoduganella flava</name>
    <dbReference type="NCBI Taxonomy" id="871742"/>
    <lineage>
        <taxon>Bacteria</taxon>
        <taxon>Pseudomonadati</taxon>
        <taxon>Pseudomonadota</taxon>
        <taxon>Betaproteobacteria</taxon>
        <taxon>Burkholderiales</taxon>
        <taxon>Oxalobacteraceae</taxon>
        <taxon>Telluria group</taxon>
        <taxon>Pseudoduganella</taxon>
    </lineage>
</organism>
<reference evidence="2 3" key="1">
    <citation type="journal article" date="2015" name="Stand. Genomic Sci.">
        <title>Genomic Encyclopedia of Bacterial and Archaeal Type Strains, Phase III: the genomes of soil and plant-associated and newly described type strains.</title>
        <authorList>
            <person name="Whitman W.B."/>
            <person name="Woyke T."/>
            <person name="Klenk H.P."/>
            <person name="Zhou Y."/>
            <person name="Lilburn T.G."/>
            <person name="Beck B.J."/>
            <person name="De Vos P."/>
            <person name="Vandamme P."/>
            <person name="Eisen J.A."/>
            <person name="Garrity G."/>
            <person name="Hugenholtz P."/>
            <person name="Kyrpides N.C."/>
        </authorList>
    </citation>
    <scope>NUCLEOTIDE SEQUENCE [LARGE SCALE GENOMIC DNA]</scope>
    <source>
        <strain evidence="2 3">CGMCC 1.10685</strain>
    </source>
</reference>
<accession>A0A562Q0J3</accession>
<dbReference type="AlphaFoldDB" id="A0A562Q0J3"/>
<evidence type="ECO:0000313" key="2">
    <source>
        <dbReference type="EMBL" id="TWI49960.1"/>
    </source>
</evidence>
<proteinExistence type="predicted"/>
<evidence type="ECO:0000313" key="4">
    <source>
        <dbReference type="Proteomes" id="UP000437862"/>
    </source>
</evidence>
<sequence length="67" mass="7634">MAALNLRSNALHSEIVDRALALQQRAGTVCALEYLKSHSVTPHVIQRVLLYPQQTRRVSNREVMHKN</sequence>
<reference evidence="2" key="2">
    <citation type="submission" date="2019-07" db="EMBL/GenBank/DDBJ databases">
        <authorList>
            <person name="Whitman W."/>
            <person name="Huntemann M."/>
            <person name="Clum A."/>
            <person name="Pillay M."/>
            <person name="Palaniappan K."/>
            <person name="Varghese N."/>
            <person name="Mikhailova N."/>
            <person name="Stamatis D."/>
            <person name="Reddy T."/>
            <person name="Daum C."/>
            <person name="Shapiro N."/>
            <person name="Ivanova N."/>
            <person name="Kyrpides N."/>
            <person name="Woyke T."/>
        </authorList>
    </citation>
    <scope>NUCLEOTIDE SEQUENCE</scope>
    <source>
        <strain evidence="2">CGMCC 1.10685</strain>
    </source>
</reference>